<keyword evidence="5 6" id="KW-0143">Chaperone</keyword>
<evidence type="ECO:0000256" key="6">
    <source>
        <dbReference type="RuleBase" id="RU368039"/>
    </source>
</evidence>
<gene>
    <name evidence="7" type="primary">ACN9</name>
    <name evidence="7" type="ORF">C6P40_003498</name>
</gene>
<dbReference type="Proteomes" id="UP000697127">
    <property type="component" value="Unassembled WGS sequence"/>
</dbReference>
<dbReference type="GO" id="GO:0005758">
    <property type="term" value="C:mitochondrial intermembrane space"/>
    <property type="evidence" value="ECO:0007669"/>
    <property type="project" value="TreeGrafter"/>
</dbReference>
<proteinExistence type="inferred from homology"/>
<dbReference type="GO" id="GO:0005759">
    <property type="term" value="C:mitochondrial matrix"/>
    <property type="evidence" value="ECO:0007669"/>
    <property type="project" value="UniProtKB-SubCell"/>
</dbReference>
<keyword evidence="4 6" id="KW-0496">Mitochondrion</keyword>
<evidence type="ECO:0000256" key="4">
    <source>
        <dbReference type="ARBA" id="ARBA00023128"/>
    </source>
</evidence>
<evidence type="ECO:0000256" key="1">
    <source>
        <dbReference type="ARBA" id="ARBA00004305"/>
    </source>
</evidence>
<comment type="similarity">
    <text evidence="2 6">Belongs to the complex I LYR family. SDHAF3 subfamily.</text>
</comment>
<dbReference type="GO" id="GO:0006105">
    <property type="term" value="P:succinate metabolic process"/>
    <property type="evidence" value="ECO:0007669"/>
    <property type="project" value="TreeGrafter"/>
</dbReference>
<protein>
    <recommendedName>
        <fullName evidence="6">Succinate dehydrogenase assembly factor 3</fullName>
        <shortName evidence="6">SDH assembly factor 3</shortName>
        <shortName evidence="6">SDHAF3</shortName>
    </recommendedName>
</protein>
<dbReference type="InterPro" id="IPR008381">
    <property type="entry name" value="SDHAF3/Sdh7"/>
</dbReference>
<accession>A0A9P7BG19</accession>
<comment type="subcellular location">
    <subcellularLocation>
        <location evidence="1 6">Mitochondrion matrix</location>
    </subcellularLocation>
</comment>
<dbReference type="OrthoDB" id="278329at2759"/>
<reference evidence="7" key="1">
    <citation type="submission" date="2020-11" db="EMBL/GenBank/DDBJ databases">
        <title>Kefir isolates.</title>
        <authorList>
            <person name="Marcisauskas S."/>
            <person name="Kim Y."/>
            <person name="Blasche S."/>
        </authorList>
    </citation>
    <scope>NUCLEOTIDE SEQUENCE</scope>
    <source>
        <strain evidence="7">Olga-1</strain>
    </source>
</reference>
<evidence type="ECO:0000256" key="5">
    <source>
        <dbReference type="ARBA" id="ARBA00023186"/>
    </source>
</evidence>
<dbReference type="AlphaFoldDB" id="A0A9P7BG19"/>
<evidence type="ECO:0000256" key="2">
    <source>
        <dbReference type="ARBA" id="ARBA00006020"/>
    </source>
</evidence>
<dbReference type="PANTHER" id="PTHR13137:SF6">
    <property type="entry name" value="SUCCINATE DEHYDROGENASE ASSEMBLY FACTOR 3, MITOCHONDRIAL"/>
    <property type="match status" value="1"/>
</dbReference>
<dbReference type="CDD" id="cd20270">
    <property type="entry name" value="Complex1_LYR_SDHAF3_LYRM10"/>
    <property type="match status" value="1"/>
</dbReference>
<keyword evidence="8" id="KW-1185">Reference proteome</keyword>
<evidence type="ECO:0000313" key="7">
    <source>
        <dbReference type="EMBL" id="KAG0691247.1"/>
    </source>
</evidence>
<dbReference type="EMBL" id="PUHW01000004">
    <property type="protein sequence ID" value="KAG0691247.1"/>
    <property type="molecule type" value="Genomic_DNA"/>
</dbReference>
<dbReference type="GO" id="GO:0034553">
    <property type="term" value="P:mitochondrial respiratory chain complex II assembly"/>
    <property type="evidence" value="ECO:0007669"/>
    <property type="project" value="UniProtKB-UniRule"/>
</dbReference>
<dbReference type="Pfam" id="PF13233">
    <property type="entry name" value="Complex1_LYR_2"/>
    <property type="match status" value="1"/>
</dbReference>
<name>A0A9P7BG19_9ASCO</name>
<dbReference type="PANTHER" id="PTHR13137">
    <property type="entry name" value="DC11 ACN9 HOMOLOG"/>
    <property type="match status" value="1"/>
</dbReference>
<comment type="subunit">
    <text evidence="6">Interacts with the iron-sulfur protein subunit within the SDH catalytic dimer.</text>
</comment>
<comment type="caution">
    <text evidence="7">The sequence shown here is derived from an EMBL/GenBank/DDBJ whole genome shotgun (WGS) entry which is preliminary data.</text>
</comment>
<evidence type="ECO:0000256" key="3">
    <source>
        <dbReference type="ARBA" id="ARBA00022946"/>
    </source>
</evidence>
<organism evidence="7 8">
    <name type="scientific">Pichia californica</name>
    <dbReference type="NCBI Taxonomy" id="460514"/>
    <lineage>
        <taxon>Eukaryota</taxon>
        <taxon>Fungi</taxon>
        <taxon>Dikarya</taxon>
        <taxon>Ascomycota</taxon>
        <taxon>Saccharomycotina</taxon>
        <taxon>Pichiomycetes</taxon>
        <taxon>Pichiales</taxon>
        <taxon>Pichiaceae</taxon>
        <taxon>Pichia</taxon>
    </lineage>
</organism>
<evidence type="ECO:0000313" key="8">
    <source>
        <dbReference type="Proteomes" id="UP000697127"/>
    </source>
</evidence>
<comment type="function">
    <text evidence="6">Plays an essential role in the assembly of succinate dehydrogenase (SDH), an enzyme complex (also referred to as respiratory complex II) that is a component of both the tricarboxylic acid (TCA) cycle and the mitochondrial electron transport chain, and which couples the oxidation of succinate to fumarate with the reduction of ubiquinone (coenzyme Q) to ubiquinol. Promotes maturation of the iron-sulfur protein subunit of the SDH catalytic dimer, protecting it from the deleterious effects of oxidants. May act together with SDHAF1.</text>
</comment>
<sequence>MRIVNKLFEASKLPFKVTMKKPKTHENPLLAPLDLYRSILRAHRDLPFDQRSLGDMYVKAEFRAHKNIDNPLQIIGFLTSWQKYLEMVLRNNDQDWKKYYIPDDTLEKMSDDQIIQLHELMKGTKNMYEEELEENLNEDEKKIN</sequence>
<keyword evidence="3" id="KW-0809">Transit peptide</keyword>